<dbReference type="Gene3D" id="1.10.1740.10">
    <property type="match status" value="1"/>
</dbReference>
<dbReference type="EMBL" id="CP002271">
    <property type="protein sequence ID" value="ADO68389.1"/>
    <property type="molecule type" value="Genomic_DNA"/>
</dbReference>
<dbReference type="InterPro" id="IPR007627">
    <property type="entry name" value="RNA_pol_sigma70_r2"/>
</dbReference>
<dbReference type="SUPFAM" id="SSF88659">
    <property type="entry name" value="Sigma3 and sigma4 domains of RNA polymerase sigma factors"/>
    <property type="match status" value="1"/>
</dbReference>
<dbReference type="SUPFAM" id="SSF88946">
    <property type="entry name" value="Sigma2 domain of RNA polymerase sigma factors"/>
    <property type="match status" value="1"/>
</dbReference>
<evidence type="ECO:0000256" key="2">
    <source>
        <dbReference type="ARBA" id="ARBA00023015"/>
    </source>
</evidence>
<keyword evidence="8" id="KW-1185">Reference proteome</keyword>
<dbReference type="InterPro" id="IPR014284">
    <property type="entry name" value="RNA_pol_sigma-70_dom"/>
</dbReference>
<dbReference type="GO" id="GO:0016987">
    <property type="term" value="F:sigma factor activity"/>
    <property type="evidence" value="ECO:0007669"/>
    <property type="project" value="UniProtKB-KW"/>
</dbReference>
<evidence type="ECO:0000313" key="7">
    <source>
        <dbReference type="EMBL" id="ADO68389.1"/>
    </source>
</evidence>
<protein>
    <submittedName>
        <fullName evidence="7">RNA polymerase sigma-70 factor, group 3</fullName>
    </submittedName>
</protein>
<proteinExistence type="inferred from homology"/>
<feature type="domain" description="RNA polymerase sigma factor 70 region 4 type 2" evidence="6">
    <location>
        <begin position="121"/>
        <end position="166"/>
    </location>
</feature>
<dbReference type="PANTHER" id="PTHR43133">
    <property type="entry name" value="RNA POLYMERASE ECF-TYPE SIGMA FACTO"/>
    <property type="match status" value="1"/>
</dbReference>
<dbReference type="KEGG" id="sur:STAUR_0585"/>
<dbReference type="InterPro" id="IPR036388">
    <property type="entry name" value="WH-like_DNA-bd_sf"/>
</dbReference>
<gene>
    <name evidence="7" type="ordered locus">STAUR_0585</name>
</gene>
<keyword evidence="3" id="KW-0731">Sigma factor</keyword>
<evidence type="ECO:0000256" key="4">
    <source>
        <dbReference type="ARBA" id="ARBA00023163"/>
    </source>
</evidence>
<evidence type="ECO:0000256" key="1">
    <source>
        <dbReference type="ARBA" id="ARBA00010641"/>
    </source>
</evidence>
<dbReference type="Pfam" id="PF04542">
    <property type="entry name" value="Sigma70_r2"/>
    <property type="match status" value="1"/>
</dbReference>
<comment type="similarity">
    <text evidence="1">Belongs to the sigma-70 factor family. ECF subfamily.</text>
</comment>
<dbReference type="eggNOG" id="COG1595">
    <property type="taxonomic scope" value="Bacteria"/>
</dbReference>
<dbReference type="GO" id="GO:0006352">
    <property type="term" value="P:DNA-templated transcription initiation"/>
    <property type="evidence" value="ECO:0007669"/>
    <property type="project" value="InterPro"/>
</dbReference>
<dbReference type="STRING" id="378806.STAUR_0585"/>
<dbReference type="GO" id="GO:0003677">
    <property type="term" value="F:DNA binding"/>
    <property type="evidence" value="ECO:0007669"/>
    <property type="project" value="InterPro"/>
</dbReference>
<dbReference type="InterPro" id="IPR013324">
    <property type="entry name" value="RNA_pol_sigma_r3/r4-like"/>
</dbReference>
<feature type="domain" description="RNA polymerase sigma-70 region 2" evidence="5">
    <location>
        <begin position="28"/>
        <end position="94"/>
    </location>
</feature>
<evidence type="ECO:0000259" key="6">
    <source>
        <dbReference type="Pfam" id="PF08281"/>
    </source>
</evidence>
<dbReference type="PANTHER" id="PTHR43133:SF51">
    <property type="entry name" value="RNA POLYMERASE SIGMA FACTOR"/>
    <property type="match status" value="1"/>
</dbReference>
<dbReference type="Proteomes" id="UP000001351">
    <property type="component" value="Chromosome"/>
</dbReference>
<accession>E3FUV1</accession>
<dbReference type="HOGENOM" id="CLU_047691_3_1_7"/>
<evidence type="ECO:0000256" key="3">
    <source>
        <dbReference type="ARBA" id="ARBA00023082"/>
    </source>
</evidence>
<evidence type="ECO:0000313" key="8">
    <source>
        <dbReference type="Proteomes" id="UP000001351"/>
    </source>
</evidence>
<keyword evidence="2" id="KW-0805">Transcription regulation</keyword>
<name>E3FUV1_STIAD</name>
<sequence length="178" mass="20035">MTVPVGPGVPLFRKREASLVSIDVEAYYRRYGPQVLRRCRFLLRDEERAVDAMHDVFVQLLRHQDRLKNSAPSSLLHQIATRVCLNRLRGARRRPEDREDELVLRIASAGDTEARTVARGLLSRLFGQVPASSRDIAVLHLVDGMTLEETAREVGLSVSGVRKRLRALSSVLQELEAA</sequence>
<dbReference type="InterPro" id="IPR039425">
    <property type="entry name" value="RNA_pol_sigma-70-like"/>
</dbReference>
<dbReference type="AlphaFoldDB" id="E3FUV1"/>
<evidence type="ECO:0000259" key="5">
    <source>
        <dbReference type="Pfam" id="PF04542"/>
    </source>
</evidence>
<reference evidence="7 8" key="1">
    <citation type="journal article" date="2011" name="Mol. Biol. Evol.">
        <title>Comparative genomic analysis of fruiting body formation in Myxococcales.</title>
        <authorList>
            <person name="Huntley S."/>
            <person name="Hamann N."/>
            <person name="Wegener-Feldbrugge S."/>
            <person name="Treuner-Lange A."/>
            <person name="Kube M."/>
            <person name="Reinhardt R."/>
            <person name="Klages S."/>
            <person name="Muller R."/>
            <person name="Ronning C.M."/>
            <person name="Nierman W.C."/>
            <person name="Sogaard-Andersen L."/>
        </authorList>
    </citation>
    <scope>NUCLEOTIDE SEQUENCE [LARGE SCALE GENOMIC DNA]</scope>
    <source>
        <strain evidence="7 8">DW4/3-1</strain>
    </source>
</reference>
<dbReference type="Gene3D" id="1.10.10.10">
    <property type="entry name" value="Winged helix-like DNA-binding domain superfamily/Winged helix DNA-binding domain"/>
    <property type="match status" value="1"/>
</dbReference>
<dbReference type="Pfam" id="PF08281">
    <property type="entry name" value="Sigma70_r4_2"/>
    <property type="match status" value="1"/>
</dbReference>
<dbReference type="InterPro" id="IPR013249">
    <property type="entry name" value="RNA_pol_sigma70_r4_t2"/>
</dbReference>
<dbReference type="InterPro" id="IPR013325">
    <property type="entry name" value="RNA_pol_sigma_r2"/>
</dbReference>
<keyword evidence="4" id="KW-0804">Transcription</keyword>
<dbReference type="NCBIfam" id="TIGR02937">
    <property type="entry name" value="sigma70-ECF"/>
    <property type="match status" value="1"/>
</dbReference>
<organism evidence="7 8">
    <name type="scientific">Stigmatella aurantiaca (strain DW4/3-1)</name>
    <dbReference type="NCBI Taxonomy" id="378806"/>
    <lineage>
        <taxon>Bacteria</taxon>
        <taxon>Pseudomonadati</taxon>
        <taxon>Myxococcota</taxon>
        <taxon>Myxococcia</taxon>
        <taxon>Myxococcales</taxon>
        <taxon>Cystobacterineae</taxon>
        <taxon>Archangiaceae</taxon>
        <taxon>Stigmatella</taxon>
    </lineage>
</organism>